<dbReference type="InterPro" id="IPR005804">
    <property type="entry name" value="FA_desaturase_dom"/>
</dbReference>
<dbReference type="GO" id="GO:0016020">
    <property type="term" value="C:membrane"/>
    <property type="evidence" value="ECO:0007669"/>
    <property type="project" value="UniProtKB-SubCell"/>
</dbReference>
<keyword evidence="9" id="KW-0443">Lipid metabolism</keyword>
<evidence type="ECO:0000313" key="14">
    <source>
        <dbReference type="EMBL" id="RBL89886.1"/>
    </source>
</evidence>
<dbReference type="OrthoDB" id="9768289at2"/>
<feature type="transmembrane region" description="Helical" evidence="12">
    <location>
        <begin position="41"/>
        <end position="60"/>
    </location>
</feature>
<keyword evidence="7" id="KW-0560">Oxidoreductase</keyword>
<evidence type="ECO:0000256" key="3">
    <source>
        <dbReference type="ARBA" id="ARBA00022516"/>
    </source>
</evidence>
<keyword evidence="11" id="KW-0275">Fatty acid biosynthesis</keyword>
<dbReference type="GO" id="GO:0006633">
    <property type="term" value="P:fatty acid biosynthetic process"/>
    <property type="evidence" value="ECO:0007669"/>
    <property type="project" value="UniProtKB-KW"/>
</dbReference>
<evidence type="ECO:0000256" key="6">
    <source>
        <dbReference type="ARBA" id="ARBA00022989"/>
    </source>
</evidence>
<dbReference type="GO" id="GO:0016717">
    <property type="term" value="F:oxidoreductase activity, acting on paired donors, with oxidation of a pair of donors resulting in the reduction of molecular oxygen to two molecules of water"/>
    <property type="evidence" value="ECO:0007669"/>
    <property type="project" value="InterPro"/>
</dbReference>
<evidence type="ECO:0000256" key="4">
    <source>
        <dbReference type="ARBA" id="ARBA00022692"/>
    </source>
</evidence>
<evidence type="ECO:0000256" key="7">
    <source>
        <dbReference type="ARBA" id="ARBA00023002"/>
    </source>
</evidence>
<proteinExistence type="inferred from homology"/>
<dbReference type="Proteomes" id="UP000253410">
    <property type="component" value="Unassembled WGS sequence"/>
</dbReference>
<dbReference type="AlphaFoldDB" id="A0A365XU32"/>
<feature type="transmembrane region" description="Helical" evidence="12">
    <location>
        <begin position="128"/>
        <end position="146"/>
    </location>
</feature>
<dbReference type="EMBL" id="QFFJ01000002">
    <property type="protein sequence ID" value="RBL89886.1"/>
    <property type="molecule type" value="Genomic_DNA"/>
</dbReference>
<dbReference type="InterPro" id="IPR015876">
    <property type="entry name" value="Acyl-CoA_DS"/>
</dbReference>
<evidence type="ECO:0000256" key="12">
    <source>
        <dbReference type="SAM" id="Phobius"/>
    </source>
</evidence>
<keyword evidence="4 12" id="KW-0812">Transmembrane</keyword>
<protein>
    <submittedName>
        <fullName evidence="14">Acyl-CoA desaturase</fullName>
    </submittedName>
</protein>
<keyword evidence="15" id="KW-1185">Reference proteome</keyword>
<evidence type="ECO:0000256" key="2">
    <source>
        <dbReference type="ARBA" id="ARBA00008749"/>
    </source>
</evidence>
<reference evidence="14 15" key="1">
    <citation type="submission" date="2018-05" db="EMBL/GenBank/DDBJ databases">
        <title>Chitinophaga sp. K3CV102501T nov., isolated from isolated from a monsoon evergreen broad-leaved forest soil.</title>
        <authorList>
            <person name="Lv Y."/>
        </authorList>
    </citation>
    <scope>NUCLEOTIDE SEQUENCE [LARGE SCALE GENOMIC DNA]</scope>
    <source>
        <strain evidence="14 15">GDMCC 1.1325</strain>
    </source>
</reference>
<feature type="transmembrane region" description="Helical" evidence="12">
    <location>
        <begin position="152"/>
        <end position="172"/>
    </location>
</feature>
<evidence type="ECO:0000256" key="9">
    <source>
        <dbReference type="ARBA" id="ARBA00023098"/>
    </source>
</evidence>
<dbReference type="CDD" id="cd03505">
    <property type="entry name" value="Delta9-FADS-like"/>
    <property type="match status" value="1"/>
</dbReference>
<evidence type="ECO:0000256" key="8">
    <source>
        <dbReference type="ARBA" id="ARBA00023004"/>
    </source>
</evidence>
<comment type="caution">
    <text evidence="14">The sequence shown here is derived from an EMBL/GenBank/DDBJ whole genome shotgun (WGS) entry which is preliminary data.</text>
</comment>
<feature type="domain" description="Fatty acid desaturase" evidence="13">
    <location>
        <begin position="11"/>
        <end position="229"/>
    </location>
</feature>
<dbReference type="RefSeq" id="WP_113618635.1">
    <property type="nucleotide sequence ID" value="NZ_QFFJ01000002.1"/>
</dbReference>
<accession>A0A365XU32</accession>
<comment type="similarity">
    <text evidence="2">Belongs to the fatty acid desaturase type 2 family.</text>
</comment>
<evidence type="ECO:0000259" key="13">
    <source>
        <dbReference type="Pfam" id="PF00487"/>
    </source>
</evidence>
<keyword evidence="8" id="KW-0408">Iron</keyword>
<dbReference type="PANTHER" id="PTHR11351:SF31">
    <property type="entry name" value="DESATURASE 1, ISOFORM A-RELATED"/>
    <property type="match status" value="1"/>
</dbReference>
<evidence type="ECO:0000256" key="1">
    <source>
        <dbReference type="ARBA" id="ARBA00004141"/>
    </source>
</evidence>
<keyword evidence="6 12" id="KW-1133">Transmembrane helix</keyword>
<name>A0A365XU32_9BACT</name>
<sequence length="250" mass="29532">MVIFIFFASIWYLSLFSQTFFQHRYAAHGAFTMSKGWEKFFFLFTYVTQGSSYMSPRAYAIMHRLHHAHTDTELDPHSPSNSPNIFSMMWDTRTAYQQILHNKVEVEARYTKNLPKWSWFDKLANSSLSRLLWVVAYVLFFVVFATNPYQYLLLPIVVSMGAFHGAIVNWFAHKYGYINFKLRNTAMNLLFVDVLMLGESYHNNHHKHPSSVNFGQRWFEVDPVYHIIRLLSYLKVIRLVHSPRKEIVVS</sequence>
<comment type="subcellular location">
    <subcellularLocation>
        <location evidence="1">Membrane</location>
        <topology evidence="1">Multi-pass membrane protein</topology>
    </subcellularLocation>
</comment>
<evidence type="ECO:0000313" key="15">
    <source>
        <dbReference type="Proteomes" id="UP000253410"/>
    </source>
</evidence>
<evidence type="ECO:0000256" key="10">
    <source>
        <dbReference type="ARBA" id="ARBA00023136"/>
    </source>
</evidence>
<keyword evidence="10 12" id="KW-0472">Membrane</keyword>
<dbReference type="PANTHER" id="PTHR11351">
    <property type="entry name" value="ACYL-COA DESATURASE"/>
    <property type="match status" value="1"/>
</dbReference>
<gene>
    <name evidence="14" type="ORF">DF182_25745</name>
</gene>
<keyword evidence="5" id="KW-0276">Fatty acid metabolism</keyword>
<dbReference type="Pfam" id="PF00487">
    <property type="entry name" value="FA_desaturase"/>
    <property type="match status" value="1"/>
</dbReference>
<organism evidence="14 15">
    <name type="scientific">Chitinophaga flava</name>
    <dbReference type="NCBI Taxonomy" id="2259036"/>
    <lineage>
        <taxon>Bacteria</taxon>
        <taxon>Pseudomonadati</taxon>
        <taxon>Bacteroidota</taxon>
        <taxon>Chitinophagia</taxon>
        <taxon>Chitinophagales</taxon>
        <taxon>Chitinophagaceae</taxon>
        <taxon>Chitinophaga</taxon>
    </lineage>
</organism>
<keyword evidence="3" id="KW-0444">Lipid biosynthesis</keyword>
<evidence type="ECO:0000256" key="11">
    <source>
        <dbReference type="ARBA" id="ARBA00023160"/>
    </source>
</evidence>
<evidence type="ECO:0000256" key="5">
    <source>
        <dbReference type="ARBA" id="ARBA00022832"/>
    </source>
</evidence>